<feature type="transmembrane region" description="Helical" evidence="1">
    <location>
        <begin position="379"/>
        <end position="397"/>
    </location>
</feature>
<keyword evidence="1" id="KW-0812">Transmembrane</keyword>
<feature type="transmembrane region" description="Helical" evidence="1">
    <location>
        <begin position="403"/>
        <end position="423"/>
    </location>
</feature>
<evidence type="ECO:0000256" key="1">
    <source>
        <dbReference type="SAM" id="Phobius"/>
    </source>
</evidence>
<dbReference type="InterPro" id="IPR035986">
    <property type="entry name" value="PKD_dom_sf"/>
</dbReference>
<evidence type="ECO:0000256" key="2">
    <source>
        <dbReference type="SAM" id="SignalP"/>
    </source>
</evidence>
<feature type="domain" description="PKD" evidence="3">
    <location>
        <begin position="63"/>
        <end position="100"/>
    </location>
</feature>
<accession>A0A1G2B0X5</accession>
<keyword evidence="1" id="KW-0472">Membrane</keyword>
<evidence type="ECO:0000259" key="3">
    <source>
        <dbReference type="PROSITE" id="PS50093"/>
    </source>
</evidence>
<dbReference type="Proteomes" id="UP000179164">
    <property type="component" value="Unassembled WGS sequence"/>
</dbReference>
<dbReference type="Pfam" id="PF14402">
    <property type="entry name" value="7TM_transglut"/>
    <property type="match status" value="1"/>
</dbReference>
<dbReference type="STRING" id="1798543.A2898_04665"/>
<dbReference type="EMBL" id="MHKE01000017">
    <property type="protein sequence ID" value="OGY82851.1"/>
    <property type="molecule type" value="Genomic_DNA"/>
</dbReference>
<dbReference type="AlphaFoldDB" id="A0A1G2B0X5"/>
<keyword evidence="2" id="KW-0732">Signal</keyword>
<dbReference type="Pfam" id="PF18911">
    <property type="entry name" value="PKD_4"/>
    <property type="match status" value="1"/>
</dbReference>
<feature type="chain" id="PRO_5009581992" description="PKD domain-containing protein" evidence="2">
    <location>
        <begin position="23"/>
        <end position="502"/>
    </location>
</feature>
<gene>
    <name evidence="4" type="ORF">A2898_04665</name>
</gene>
<organism evidence="4 5">
    <name type="scientific">Candidatus Kerfeldbacteria bacterium RIFCSPLOWO2_01_FULL_48_11</name>
    <dbReference type="NCBI Taxonomy" id="1798543"/>
    <lineage>
        <taxon>Bacteria</taxon>
        <taxon>Candidatus Kerfeldiibacteriota</taxon>
    </lineage>
</organism>
<feature type="transmembrane region" description="Helical" evidence="1">
    <location>
        <begin position="348"/>
        <end position="367"/>
    </location>
</feature>
<dbReference type="InterPro" id="IPR000601">
    <property type="entry name" value="PKD_dom"/>
</dbReference>
<feature type="transmembrane region" description="Helical" evidence="1">
    <location>
        <begin position="469"/>
        <end position="487"/>
    </location>
</feature>
<feature type="signal peptide" evidence="2">
    <location>
        <begin position="1"/>
        <end position="22"/>
    </location>
</feature>
<dbReference type="Gene3D" id="2.60.40.10">
    <property type="entry name" value="Immunoglobulins"/>
    <property type="match status" value="1"/>
</dbReference>
<dbReference type="InterPro" id="IPR013783">
    <property type="entry name" value="Ig-like_fold"/>
</dbReference>
<comment type="caution">
    <text evidence="4">The sequence shown here is derived from an EMBL/GenBank/DDBJ whole genome shotgun (WGS) entry which is preliminary data.</text>
</comment>
<dbReference type="CDD" id="cd00146">
    <property type="entry name" value="PKD"/>
    <property type="match status" value="1"/>
</dbReference>
<dbReference type="InterPro" id="IPR025840">
    <property type="entry name" value="7TM_transglut"/>
</dbReference>
<protein>
    <recommendedName>
        <fullName evidence="3">PKD domain-containing protein</fullName>
    </recommendedName>
</protein>
<feature type="transmembrane region" description="Helical" evidence="1">
    <location>
        <begin position="303"/>
        <end position="319"/>
    </location>
</feature>
<evidence type="ECO:0000313" key="5">
    <source>
        <dbReference type="Proteomes" id="UP000179164"/>
    </source>
</evidence>
<keyword evidence="1" id="KW-1133">Transmembrane helix</keyword>
<sequence length="502" mass="56108">MKYSLFFTVVLGFLIFPVSALAQETDAEQAEIIPIITSEDFVQLNKSVLFDAGESILLSEPAPAAQYRWSFSDSSVQKTGKELIRSFEKKGRHEVTLTVTQGDQQVRANKIVFAYDRKALLVTDKDKESGLDLIVEQAADNGVFLHVIAVQEEETGFLTEESLVKLISEENEFIDSADGLLFYMKSSTGLQAFSRYWRSLEGEERKSALAQRFYAHITDENMDISAQIALQSFNVIHPAYILLTRREALNPIFESNAFSDVTTELSNRAIEFRIIDERSDKSDVFVLSHLVTNFVSRGVPSNTIYLILAFPFIAFIIAFARQVFGLSAFGVFTPAMIAVSFLTLGINFGMATLILVVVAAWLLRWALNKINLLFIPRAALVLSSVALSFLAVIWFLLNYESSIAISLAIFPMLVMSTVTEKFLSAQSEEGLKSALLGVLRTILVSAAAYYFVVWPAFVDLLTAAPELVLIPLLLIVVLGKFTGLRLGEYFRFRHLFREGQEE</sequence>
<evidence type="ECO:0000313" key="4">
    <source>
        <dbReference type="EMBL" id="OGY82851.1"/>
    </source>
</evidence>
<name>A0A1G2B0X5_9BACT</name>
<reference evidence="4 5" key="1">
    <citation type="journal article" date="2016" name="Nat. Commun.">
        <title>Thousands of microbial genomes shed light on interconnected biogeochemical processes in an aquifer system.</title>
        <authorList>
            <person name="Anantharaman K."/>
            <person name="Brown C.T."/>
            <person name="Hug L.A."/>
            <person name="Sharon I."/>
            <person name="Castelle C.J."/>
            <person name="Probst A.J."/>
            <person name="Thomas B.C."/>
            <person name="Singh A."/>
            <person name="Wilkins M.J."/>
            <person name="Karaoz U."/>
            <person name="Brodie E.L."/>
            <person name="Williams K.H."/>
            <person name="Hubbard S.S."/>
            <person name="Banfield J.F."/>
        </authorList>
    </citation>
    <scope>NUCLEOTIDE SEQUENCE [LARGE SCALE GENOMIC DNA]</scope>
</reference>
<proteinExistence type="predicted"/>
<feature type="transmembrane region" description="Helical" evidence="1">
    <location>
        <begin position="435"/>
        <end position="457"/>
    </location>
</feature>
<dbReference type="PROSITE" id="PS50093">
    <property type="entry name" value="PKD"/>
    <property type="match status" value="1"/>
</dbReference>
<dbReference type="SUPFAM" id="SSF49299">
    <property type="entry name" value="PKD domain"/>
    <property type="match status" value="1"/>
</dbReference>